<evidence type="ECO:0000313" key="3">
    <source>
        <dbReference type="EMBL" id="REH55328.1"/>
    </source>
</evidence>
<proteinExistence type="predicted"/>
<dbReference type="SUPFAM" id="SSF54637">
    <property type="entry name" value="Thioesterase/thiol ester dehydrase-isomerase"/>
    <property type="match status" value="2"/>
</dbReference>
<dbReference type="RefSeq" id="WP_116172270.1">
    <property type="nucleotide sequence ID" value="NZ_CP144375.1"/>
</dbReference>
<comment type="caution">
    <text evidence="3">The sequence shown here is derived from an EMBL/GenBank/DDBJ whole genome shotgun (WGS) entry which is preliminary data.</text>
</comment>
<gene>
    <name evidence="3" type="ORF">BCF44_101348</name>
</gene>
<keyword evidence="4" id="KW-1185">Reference proteome</keyword>
<sequence>MSAGQASAIRPFSAASAVRPLGDGTAIADLPPDWTVGTKPHGGFLLALLARAGVQVVESSGSDLLDPLAVSAQFLRAPSVGPVMLRTEIRKTGRTVVVVRVSLEQRGSACVESMVTIGRLPEERPAWRDLPELPVVPPANAIDLGSLPNAVGVFKLARACEVLVDPIGAGFLERRTGDPLRLRMWVRPRGGEQPDPFFALVAGDIAMPLTFNLGRFGWSPTVQLTGLVRARPEPGWLRAQVECRAVHGQWFDQDATILDASGRLVCQARQLALSPQETNSS</sequence>
<accession>A0A3E0I9C0</accession>
<feature type="domain" description="Acyl-CoA thioesterase-like C-terminal" evidence="2">
    <location>
        <begin position="149"/>
        <end position="273"/>
    </location>
</feature>
<name>A0A3E0I9C0_9PSEU</name>
<dbReference type="PANTHER" id="PTHR38110:SF1">
    <property type="entry name" value="THIOESTERASE DOMAIN-CONTAINING PROTEIN"/>
    <property type="match status" value="1"/>
</dbReference>
<dbReference type="Gene3D" id="2.40.160.210">
    <property type="entry name" value="Acyl-CoA thioesterase, double hotdog domain"/>
    <property type="match status" value="1"/>
</dbReference>
<dbReference type="PANTHER" id="PTHR38110">
    <property type="entry name" value="CHROMOSOME 23, WHOLE GENOME SHOTGUN SEQUENCE"/>
    <property type="match status" value="1"/>
</dbReference>
<feature type="domain" description="Acyl-CoA thioesterase-like N-terminal HotDog" evidence="1">
    <location>
        <begin position="30"/>
        <end position="117"/>
    </location>
</feature>
<dbReference type="Pfam" id="PF13622">
    <property type="entry name" value="4HBT_3"/>
    <property type="match status" value="1"/>
</dbReference>
<reference evidence="3 4" key="1">
    <citation type="submission" date="2018-08" db="EMBL/GenBank/DDBJ databases">
        <title>Genomic Encyclopedia of Archaeal and Bacterial Type Strains, Phase II (KMG-II): from individual species to whole genera.</title>
        <authorList>
            <person name="Goeker M."/>
        </authorList>
    </citation>
    <scope>NUCLEOTIDE SEQUENCE [LARGE SCALE GENOMIC DNA]</scope>
    <source>
        <strain evidence="3 4">DSM 45791</strain>
    </source>
</reference>
<dbReference type="InterPro" id="IPR052389">
    <property type="entry name" value="Sec_Metab_Biosynth-Assoc"/>
</dbReference>
<evidence type="ECO:0000313" key="4">
    <source>
        <dbReference type="Proteomes" id="UP000256269"/>
    </source>
</evidence>
<dbReference type="InterPro" id="IPR049449">
    <property type="entry name" value="TesB_ACOT8-like_N"/>
</dbReference>
<dbReference type="Proteomes" id="UP000256269">
    <property type="component" value="Unassembled WGS sequence"/>
</dbReference>
<dbReference type="Pfam" id="PF20789">
    <property type="entry name" value="4HBT_3C"/>
    <property type="match status" value="1"/>
</dbReference>
<dbReference type="AlphaFoldDB" id="A0A3E0I9C0"/>
<evidence type="ECO:0000259" key="2">
    <source>
        <dbReference type="Pfam" id="PF20789"/>
    </source>
</evidence>
<dbReference type="InterPro" id="IPR029069">
    <property type="entry name" value="HotDog_dom_sf"/>
</dbReference>
<organism evidence="3 4">
    <name type="scientific">Kutzneria buriramensis</name>
    <dbReference type="NCBI Taxonomy" id="1045776"/>
    <lineage>
        <taxon>Bacteria</taxon>
        <taxon>Bacillati</taxon>
        <taxon>Actinomycetota</taxon>
        <taxon>Actinomycetes</taxon>
        <taxon>Pseudonocardiales</taxon>
        <taxon>Pseudonocardiaceae</taxon>
        <taxon>Kutzneria</taxon>
    </lineage>
</organism>
<dbReference type="EMBL" id="QUNO01000001">
    <property type="protein sequence ID" value="REH55328.1"/>
    <property type="molecule type" value="Genomic_DNA"/>
</dbReference>
<protein>
    <submittedName>
        <fullName evidence="3">Thioesterase superfamily protein</fullName>
    </submittedName>
</protein>
<dbReference type="OrthoDB" id="5418286at2"/>
<dbReference type="InterPro" id="IPR042171">
    <property type="entry name" value="Acyl-CoA_hotdog"/>
</dbReference>
<evidence type="ECO:0000259" key="1">
    <source>
        <dbReference type="Pfam" id="PF13622"/>
    </source>
</evidence>
<dbReference type="InterPro" id="IPR049450">
    <property type="entry name" value="ACOT8-like_C"/>
</dbReference>